<dbReference type="SUPFAM" id="SSF52047">
    <property type="entry name" value="RNI-like"/>
    <property type="match status" value="1"/>
</dbReference>
<evidence type="ECO:0000313" key="2">
    <source>
        <dbReference type="EMBL" id="QBM87101.1"/>
    </source>
</evidence>
<dbReference type="AlphaFoldDB" id="A0A4P6XMW0"/>
<dbReference type="EMBL" id="CP034457">
    <property type="protein sequence ID" value="QBM87101.1"/>
    <property type="molecule type" value="Genomic_DNA"/>
</dbReference>
<protein>
    <submittedName>
        <fullName evidence="2">Uncharacterized protein</fullName>
    </submittedName>
</protein>
<dbReference type="InterPro" id="IPR032675">
    <property type="entry name" value="LRR_dom_sf"/>
</dbReference>
<reference evidence="3" key="1">
    <citation type="submission" date="2019-03" db="EMBL/GenBank/DDBJ databases">
        <title>Snf2 controls pulcherriminic acid biosynthesis and connects pigmentation and antifungal activity of the yeast Metschnikowia pulcherrima.</title>
        <authorList>
            <person name="Gore-Lloyd D."/>
            <person name="Sumann I."/>
            <person name="Brachmann A.O."/>
            <person name="Schneeberger K."/>
            <person name="Ortiz-Merino R.A."/>
            <person name="Moreno-Beltran M."/>
            <person name="Schlaefli M."/>
            <person name="Kirner P."/>
            <person name="Santos Kron A."/>
            <person name="Wolfe K.H."/>
            <person name="Piel J."/>
            <person name="Ahrens C.H."/>
            <person name="Henk D."/>
            <person name="Freimoser F.M."/>
        </authorList>
    </citation>
    <scope>NUCLEOTIDE SEQUENCE [LARGE SCALE GENOMIC DNA]</scope>
    <source>
        <strain evidence="3">APC 1.2</strain>
    </source>
</reference>
<feature type="region of interest" description="Disordered" evidence="1">
    <location>
        <begin position="1"/>
        <end position="25"/>
    </location>
</feature>
<name>A0A4P6XMW0_9ASCO</name>
<dbReference type="Gene3D" id="3.80.10.10">
    <property type="entry name" value="Ribonuclease Inhibitor"/>
    <property type="match status" value="1"/>
</dbReference>
<sequence>MFGKRKYERKKGARKSFRRSVRKKGKVLKPAEPASIVEKPVFNAAGLSLYLWMHIPPIPQKEYDERHSETRRGFTKSLRAKCAEVVGANADVIVPSYLEEGLWSCWSAVWLAVLKNGADLPDLFRTFAQRFGDQFTFACHLTSDTDMRIVHASLRDLRDTALNAYLIPFYRKHRVENIFSNVSLKDLVTFVGGLQPASVVLDCSKMPPLSAAGILTLCNIPTLKGLDLSGNRQIDDQLLYTIKTRLVLRESSLQILVISGCPHVTHDGLFDLLASCGFSNLSYVESDIRLTSLTGFEQLFSKTQNSTDAEVVTGTKWKLVQKEDQLQKVSKYKLGFKYHILLKQLNKVSTTGILWDLKFFPGVLESLEKAAEHSFVSAWKQRYFDAVNKPLEPPFMYIKDENITITPRPVAVEATMDPPIFERAGHAASAKKQGVKRNIKKKRNTISTSVDTFFFGA</sequence>
<evidence type="ECO:0000256" key="1">
    <source>
        <dbReference type="SAM" id="MobiDB-lite"/>
    </source>
</evidence>
<proteinExistence type="predicted"/>
<accession>A0A4P6XMW0</accession>
<evidence type="ECO:0000313" key="3">
    <source>
        <dbReference type="Proteomes" id="UP000292447"/>
    </source>
</evidence>
<dbReference type="Proteomes" id="UP000292447">
    <property type="component" value="Chromosome II"/>
</dbReference>
<gene>
    <name evidence="2" type="ORF">METSCH_B03000</name>
</gene>
<keyword evidence="3" id="KW-1185">Reference proteome</keyword>
<organism evidence="2 3">
    <name type="scientific">Metschnikowia aff. pulcherrima</name>
    <dbReference type="NCBI Taxonomy" id="2163413"/>
    <lineage>
        <taxon>Eukaryota</taxon>
        <taxon>Fungi</taxon>
        <taxon>Dikarya</taxon>
        <taxon>Ascomycota</taxon>
        <taxon>Saccharomycotina</taxon>
        <taxon>Pichiomycetes</taxon>
        <taxon>Metschnikowiaceae</taxon>
        <taxon>Metschnikowia</taxon>
    </lineage>
</organism>